<keyword evidence="4" id="KW-0646">Protease inhibitor</keyword>
<comment type="similarity">
    <text evidence="2">Belongs to the protease inhibitor I38 family.</text>
</comment>
<accession>A0AAI8KDK6</accession>
<name>A0AAI8KDK6_9PSED</name>
<gene>
    <name evidence="9" type="ORF">DZC75_14885</name>
</gene>
<dbReference type="Proteomes" id="UP000258127">
    <property type="component" value="Chromosome"/>
</dbReference>
<dbReference type="InterPro" id="IPR021140">
    <property type="entry name" value="Inh/Omp19"/>
</dbReference>
<keyword evidence="3" id="KW-0483">Metalloprotease inhibitor</keyword>
<dbReference type="EMBL" id="CP031641">
    <property type="protein sequence ID" value="AXO89223.1"/>
    <property type="molecule type" value="Genomic_DNA"/>
</dbReference>
<keyword evidence="7" id="KW-0481">Metalloenzyme inhibitor</keyword>
<dbReference type="Pfam" id="PF02974">
    <property type="entry name" value="Inh"/>
    <property type="match status" value="1"/>
</dbReference>
<evidence type="ECO:0000313" key="10">
    <source>
        <dbReference type="Proteomes" id="UP000258127"/>
    </source>
</evidence>
<sequence length="126" mass="13253">MRAVNPMIALGAIALISMTEVGMASSLLLPSAAQLAGRWQLYPQPRPAEGCALRLEAEQGTLDGDLACAQALLGLRPGSWLVTPDTLALVGADGSTVVHFSRQQVDRYTGTVPGGEVLVLERLDNN</sequence>
<organism evidence="9 10">
    <name type="scientific">Pseudomonas parafulva</name>
    <dbReference type="NCBI Taxonomy" id="157782"/>
    <lineage>
        <taxon>Bacteria</taxon>
        <taxon>Pseudomonadati</taxon>
        <taxon>Pseudomonadota</taxon>
        <taxon>Gammaproteobacteria</taxon>
        <taxon>Pseudomonadales</taxon>
        <taxon>Pseudomonadaceae</taxon>
        <taxon>Pseudomonas</taxon>
    </lineage>
</organism>
<dbReference type="InterPro" id="IPR016085">
    <property type="entry name" value="Protease_inh_B-barrel_dom"/>
</dbReference>
<evidence type="ECO:0000256" key="3">
    <source>
        <dbReference type="ARBA" id="ARBA00022608"/>
    </source>
</evidence>
<protein>
    <submittedName>
        <fullName evidence="9">Peptidase</fullName>
    </submittedName>
</protein>
<evidence type="ECO:0000256" key="1">
    <source>
        <dbReference type="ARBA" id="ARBA00004418"/>
    </source>
</evidence>
<comment type="subcellular location">
    <subcellularLocation>
        <location evidence="1">Periplasm</location>
    </subcellularLocation>
</comment>
<dbReference type="AlphaFoldDB" id="A0AAI8KDK6"/>
<evidence type="ECO:0000256" key="5">
    <source>
        <dbReference type="ARBA" id="ARBA00022729"/>
    </source>
</evidence>
<dbReference type="PRINTS" id="PR01274">
    <property type="entry name" value="MPTASEINHBTR"/>
</dbReference>
<dbReference type="RefSeq" id="WP_052192099.1">
    <property type="nucleotide sequence ID" value="NZ_CP009747.1"/>
</dbReference>
<dbReference type="Gene3D" id="2.40.128.10">
    <property type="match status" value="1"/>
</dbReference>
<evidence type="ECO:0000256" key="4">
    <source>
        <dbReference type="ARBA" id="ARBA00022690"/>
    </source>
</evidence>
<dbReference type="GO" id="GO:0008191">
    <property type="term" value="F:metalloendopeptidase inhibitor activity"/>
    <property type="evidence" value="ECO:0007669"/>
    <property type="project" value="InterPro"/>
</dbReference>
<evidence type="ECO:0000256" key="7">
    <source>
        <dbReference type="ARBA" id="ARBA00023215"/>
    </source>
</evidence>
<feature type="domain" description="Alkaline proteinase inhibitor/ Outer membrane lipoprotein Omp19" evidence="8">
    <location>
        <begin position="30"/>
        <end position="122"/>
    </location>
</feature>
<evidence type="ECO:0000259" key="8">
    <source>
        <dbReference type="Pfam" id="PF02974"/>
    </source>
</evidence>
<reference evidence="9 10" key="1">
    <citation type="submission" date="2018-08" db="EMBL/GenBank/DDBJ databases">
        <authorList>
            <person name="Lee Y."/>
            <person name="Kakembo D."/>
        </authorList>
    </citation>
    <scope>NUCLEOTIDE SEQUENCE [LARGE SCALE GENOMIC DNA]</scope>
    <source>
        <strain evidence="9 10">JBCS1880</strain>
    </source>
</reference>
<proteinExistence type="inferred from homology"/>
<keyword evidence="5" id="KW-0732">Signal</keyword>
<dbReference type="SUPFAM" id="SSF50882">
    <property type="entry name" value="beta-Barrel protease inhibitors"/>
    <property type="match status" value="1"/>
</dbReference>
<keyword evidence="10" id="KW-1185">Reference proteome</keyword>
<evidence type="ECO:0000313" key="9">
    <source>
        <dbReference type="EMBL" id="AXO89223.1"/>
    </source>
</evidence>
<evidence type="ECO:0000256" key="2">
    <source>
        <dbReference type="ARBA" id="ARBA00006813"/>
    </source>
</evidence>
<dbReference type="GO" id="GO:0042597">
    <property type="term" value="C:periplasmic space"/>
    <property type="evidence" value="ECO:0007669"/>
    <property type="project" value="UniProtKB-SubCell"/>
</dbReference>
<keyword evidence="6" id="KW-0574">Periplasm</keyword>
<dbReference type="InterPro" id="IPR022815">
    <property type="entry name" value="Inh"/>
</dbReference>
<evidence type="ECO:0000256" key="6">
    <source>
        <dbReference type="ARBA" id="ARBA00022764"/>
    </source>
</evidence>